<comment type="caution">
    <text evidence="1">The sequence shown here is derived from an EMBL/GenBank/DDBJ whole genome shotgun (WGS) entry which is preliminary data.</text>
</comment>
<accession>A0A4Y2G8L5</accession>
<protein>
    <submittedName>
        <fullName evidence="1">Uncharacterized protein</fullName>
    </submittedName>
</protein>
<dbReference type="EMBL" id="BGPR01001240">
    <property type="protein sequence ID" value="GBM49116.1"/>
    <property type="molecule type" value="Genomic_DNA"/>
</dbReference>
<evidence type="ECO:0000313" key="2">
    <source>
        <dbReference type="Proteomes" id="UP000499080"/>
    </source>
</evidence>
<reference evidence="1 2" key="1">
    <citation type="journal article" date="2019" name="Sci. Rep.">
        <title>Orb-weaving spider Araneus ventricosus genome elucidates the spidroin gene catalogue.</title>
        <authorList>
            <person name="Kono N."/>
            <person name="Nakamura H."/>
            <person name="Ohtoshi R."/>
            <person name="Moran D.A.P."/>
            <person name="Shinohara A."/>
            <person name="Yoshida Y."/>
            <person name="Fujiwara M."/>
            <person name="Mori M."/>
            <person name="Tomita M."/>
            <person name="Arakawa K."/>
        </authorList>
    </citation>
    <scope>NUCLEOTIDE SEQUENCE [LARGE SCALE GENOMIC DNA]</scope>
</reference>
<evidence type="ECO:0000313" key="1">
    <source>
        <dbReference type="EMBL" id="GBM49116.1"/>
    </source>
</evidence>
<gene>
    <name evidence="1" type="ORF">AVEN_77059_1</name>
</gene>
<name>A0A4Y2G8L5_ARAVE</name>
<dbReference type="AlphaFoldDB" id="A0A4Y2G8L5"/>
<keyword evidence="2" id="KW-1185">Reference proteome</keyword>
<proteinExistence type="predicted"/>
<sequence length="130" mass="14313">MITWFHRVERDGQRAASSKVQRVIHFPAGTTIGVIEFELFKEAGKGSMADGELNNLPGPGSCNSSPASERFLLAILSIKREIWSNDTSEYTNMGKDYLPSIMTTDNGISIANVQLSSPIQYTTTLHSRCC</sequence>
<organism evidence="1 2">
    <name type="scientific">Araneus ventricosus</name>
    <name type="common">Orbweaver spider</name>
    <name type="synonym">Epeira ventricosa</name>
    <dbReference type="NCBI Taxonomy" id="182803"/>
    <lineage>
        <taxon>Eukaryota</taxon>
        <taxon>Metazoa</taxon>
        <taxon>Ecdysozoa</taxon>
        <taxon>Arthropoda</taxon>
        <taxon>Chelicerata</taxon>
        <taxon>Arachnida</taxon>
        <taxon>Araneae</taxon>
        <taxon>Araneomorphae</taxon>
        <taxon>Entelegynae</taxon>
        <taxon>Araneoidea</taxon>
        <taxon>Araneidae</taxon>
        <taxon>Araneus</taxon>
    </lineage>
</organism>
<dbReference type="Proteomes" id="UP000499080">
    <property type="component" value="Unassembled WGS sequence"/>
</dbReference>